<evidence type="ECO:0000313" key="1">
    <source>
        <dbReference type="EMBL" id="KAJ7668108.1"/>
    </source>
</evidence>
<organism evidence="1 2">
    <name type="scientific">Mycena rosella</name>
    <name type="common">Pink bonnet</name>
    <name type="synonym">Agaricus rosellus</name>
    <dbReference type="NCBI Taxonomy" id="1033263"/>
    <lineage>
        <taxon>Eukaryota</taxon>
        <taxon>Fungi</taxon>
        <taxon>Dikarya</taxon>
        <taxon>Basidiomycota</taxon>
        <taxon>Agaricomycotina</taxon>
        <taxon>Agaricomycetes</taxon>
        <taxon>Agaricomycetidae</taxon>
        <taxon>Agaricales</taxon>
        <taxon>Marasmiineae</taxon>
        <taxon>Mycenaceae</taxon>
        <taxon>Mycena</taxon>
    </lineage>
</organism>
<evidence type="ECO:0000313" key="2">
    <source>
        <dbReference type="Proteomes" id="UP001221757"/>
    </source>
</evidence>
<gene>
    <name evidence="1" type="ORF">B0H17DRAFT_1142575</name>
</gene>
<comment type="caution">
    <text evidence="1">The sequence shown here is derived from an EMBL/GenBank/DDBJ whole genome shotgun (WGS) entry which is preliminary data.</text>
</comment>
<reference evidence="1" key="1">
    <citation type="submission" date="2023-03" db="EMBL/GenBank/DDBJ databases">
        <title>Massive genome expansion in bonnet fungi (Mycena s.s.) driven by repeated elements and novel gene families across ecological guilds.</title>
        <authorList>
            <consortium name="Lawrence Berkeley National Laboratory"/>
            <person name="Harder C.B."/>
            <person name="Miyauchi S."/>
            <person name="Viragh M."/>
            <person name="Kuo A."/>
            <person name="Thoen E."/>
            <person name="Andreopoulos B."/>
            <person name="Lu D."/>
            <person name="Skrede I."/>
            <person name="Drula E."/>
            <person name="Henrissat B."/>
            <person name="Morin E."/>
            <person name="Kohler A."/>
            <person name="Barry K."/>
            <person name="LaButti K."/>
            <person name="Morin E."/>
            <person name="Salamov A."/>
            <person name="Lipzen A."/>
            <person name="Mereny Z."/>
            <person name="Hegedus B."/>
            <person name="Baldrian P."/>
            <person name="Stursova M."/>
            <person name="Weitz H."/>
            <person name="Taylor A."/>
            <person name="Grigoriev I.V."/>
            <person name="Nagy L.G."/>
            <person name="Martin F."/>
            <person name="Kauserud H."/>
        </authorList>
    </citation>
    <scope>NUCLEOTIDE SEQUENCE</scope>
    <source>
        <strain evidence="1">CBHHK067</strain>
    </source>
</reference>
<keyword evidence="2" id="KW-1185">Reference proteome</keyword>
<dbReference type="EMBL" id="JARKIE010000197">
    <property type="protein sequence ID" value="KAJ7668108.1"/>
    <property type="molecule type" value="Genomic_DNA"/>
</dbReference>
<protein>
    <submittedName>
        <fullName evidence="1">Uncharacterized protein</fullName>
    </submittedName>
</protein>
<sequence>MPSDWPNLFVFVPAPQTLVSCPGMAANPSHLSSLFGSLGRVASVTCSDHSRDPPEVCPWNDLERSQDIRDGLLGHLSVLVGSSDINNVSYCPYERSEGTRKGPRDIISILFNIVLGLYTGQGSLRTRKIAGFHEDSDLLVFGCRTVLFKLDAVSATAICISRAHFRVLRPPTASRSAGGPDTHVMAILSLHLLPPKHPRRWAQDHVHSAVQVEGCDCDGGEEARPAHAELLPRGEVLYAASCSLVHLGEPDGVWEEEANTYVGRDLETMMAKILRDSDLDPVTLLPMIDVNPRERH</sequence>
<proteinExistence type="predicted"/>
<dbReference type="Proteomes" id="UP001221757">
    <property type="component" value="Unassembled WGS sequence"/>
</dbReference>
<accession>A0AAD7G7T2</accession>
<name>A0AAD7G7T2_MYCRO</name>
<dbReference type="AlphaFoldDB" id="A0AAD7G7T2"/>